<dbReference type="PRINTS" id="PR00094">
    <property type="entry name" value="ADENYLTKNASE"/>
</dbReference>
<dbReference type="Pfam" id="PF00406">
    <property type="entry name" value="ADK"/>
    <property type="match status" value="1"/>
</dbReference>
<dbReference type="InterPro" id="IPR000850">
    <property type="entry name" value="Adenylat/UMP-CMP_kin"/>
</dbReference>
<dbReference type="Proteomes" id="UP000176355">
    <property type="component" value="Unassembled WGS sequence"/>
</dbReference>
<evidence type="ECO:0000313" key="8">
    <source>
        <dbReference type="Proteomes" id="UP000176355"/>
    </source>
</evidence>
<dbReference type="EMBL" id="MHSL01000007">
    <property type="protein sequence ID" value="OHA44274.1"/>
    <property type="molecule type" value="Genomic_DNA"/>
</dbReference>
<gene>
    <name evidence="7" type="ORF">A3G03_03005</name>
</gene>
<comment type="subcellular location">
    <subcellularLocation>
        <location evidence="6">Cytoplasm</location>
    </subcellularLocation>
</comment>
<evidence type="ECO:0000256" key="1">
    <source>
        <dbReference type="ARBA" id="ARBA00022679"/>
    </source>
</evidence>
<protein>
    <recommendedName>
        <fullName evidence="6">Adenylate kinase</fullName>
        <ecNumber evidence="6">2.7.4.3</ecNumber>
    </recommendedName>
</protein>
<evidence type="ECO:0000256" key="3">
    <source>
        <dbReference type="ARBA" id="ARBA00022741"/>
    </source>
</evidence>
<dbReference type="GO" id="GO:0004017">
    <property type="term" value="F:AMP kinase activity"/>
    <property type="evidence" value="ECO:0007669"/>
    <property type="project" value="UniProtKB-EC"/>
</dbReference>
<dbReference type="AlphaFoldDB" id="A0A1G2P7D6"/>
<comment type="similarity">
    <text evidence="5">Belongs to the adenylate kinase family.</text>
</comment>
<dbReference type="InterPro" id="IPR027417">
    <property type="entry name" value="P-loop_NTPase"/>
</dbReference>
<name>A0A1G2P7D6_9BACT</name>
<comment type="caution">
    <text evidence="7">The sequence shown here is derived from an EMBL/GenBank/DDBJ whole genome shotgun (WGS) entry which is preliminary data.</text>
</comment>
<keyword evidence="4 5" id="KW-0418">Kinase</keyword>
<keyword evidence="1 5" id="KW-0808">Transferase</keyword>
<comment type="subunit">
    <text evidence="6">Monomer.</text>
</comment>
<keyword evidence="2" id="KW-0545">Nucleotide biosynthesis</keyword>
<dbReference type="EC" id="2.7.4.3" evidence="6"/>
<evidence type="ECO:0000256" key="5">
    <source>
        <dbReference type="RuleBase" id="RU003330"/>
    </source>
</evidence>
<evidence type="ECO:0000256" key="4">
    <source>
        <dbReference type="ARBA" id="ARBA00022777"/>
    </source>
</evidence>
<keyword evidence="3 6" id="KW-0547">Nucleotide-binding</keyword>
<dbReference type="GO" id="GO:0005737">
    <property type="term" value="C:cytoplasm"/>
    <property type="evidence" value="ECO:0007669"/>
    <property type="project" value="UniProtKB-SubCell"/>
</dbReference>
<organism evidence="7 8">
    <name type="scientific">Candidatus Taylorbacteria bacterium RIFCSPLOWO2_12_FULL_44_15c</name>
    <dbReference type="NCBI Taxonomy" id="1802333"/>
    <lineage>
        <taxon>Bacteria</taxon>
        <taxon>Candidatus Tayloriibacteriota</taxon>
    </lineage>
</organism>
<proteinExistence type="inferred from homology"/>
<evidence type="ECO:0000256" key="2">
    <source>
        <dbReference type="ARBA" id="ARBA00022727"/>
    </source>
</evidence>
<sequence length="196" mass="22720">MNPQTFIFYGRSGCGKGTQANLLIEYLKKGDPKRKVLYAETGDLLRAFAAQDGYSNKLVRNVLDTGGLLPEFMPIFVWSRFLAEQMTSDNHLVFDGICRRLSEAPILDSALKFYGREKPIVILIEVSRDWAKARLLARRRSDDDSAEIERRLAWYEKDVIPTMKFFENNPDYRFLKINGEQVIEKVHQEIIEKIKL</sequence>
<dbReference type="STRING" id="1802333.A3G03_03005"/>
<keyword evidence="6" id="KW-0067">ATP-binding</keyword>
<dbReference type="GO" id="GO:0005524">
    <property type="term" value="F:ATP binding"/>
    <property type="evidence" value="ECO:0007669"/>
    <property type="project" value="UniProtKB-KW"/>
</dbReference>
<evidence type="ECO:0000256" key="6">
    <source>
        <dbReference type="RuleBase" id="RU003331"/>
    </source>
</evidence>
<reference evidence="7 8" key="1">
    <citation type="journal article" date="2016" name="Nat. Commun.">
        <title>Thousands of microbial genomes shed light on interconnected biogeochemical processes in an aquifer system.</title>
        <authorList>
            <person name="Anantharaman K."/>
            <person name="Brown C.T."/>
            <person name="Hug L.A."/>
            <person name="Sharon I."/>
            <person name="Castelle C.J."/>
            <person name="Probst A.J."/>
            <person name="Thomas B.C."/>
            <person name="Singh A."/>
            <person name="Wilkins M.J."/>
            <person name="Karaoz U."/>
            <person name="Brodie E.L."/>
            <person name="Williams K.H."/>
            <person name="Hubbard S.S."/>
            <person name="Banfield J.F."/>
        </authorList>
    </citation>
    <scope>NUCLEOTIDE SEQUENCE [LARGE SCALE GENOMIC DNA]</scope>
</reference>
<comment type="catalytic activity">
    <reaction evidence="6">
        <text>AMP + ATP = 2 ADP</text>
        <dbReference type="Rhea" id="RHEA:12973"/>
        <dbReference type="ChEBI" id="CHEBI:30616"/>
        <dbReference type="ChEBI" id="CHEBI:456215"/>
        <dbReference type="ChEBI" id="CHEBI:456216"/>
        <dbReference type="EC" id="2.7.4.3"/>
    </reaction>
</comment>
<dbReference type="Gene3D" id="3.40.50.300">
    <property type="entry name" value="P-loop containing nucleotide triphosphate hydrolases"/>
    <property type="match status" value="1"/>
</dbReference>
<accession>A0A1G2P7D6</accession>
<dbReference type="PANTHER" id="PTHR23359">
    <property type="entry name" value="NUCLEOTIDE KINASE"/>
    <property type="match status" value="1"/>
</dbReference>
<dbReference type="SUPFAM" id="SSF52540">
    <property type="entry name" value="P-loop containing nucleoside triphosphate hydrolases"/>
    <property type="match status" value="1"/>
</dbReference>
<evidence type="ECO:0000313" key="7">
    <source>
        <dbReference type="EMBL" id="OHA44274.1"/>
    </source>
</evidence>